<dbReference type="InterPro" id="IPR041682">
    <property type="entry name" value="AAA_14"/>
</dbReference>
<dbReference type="CDD" id="cd00009">
    <property type="entry name" value="AAA"/>
    <property type="match status" value="1"/>
</dbReference>
<dbReference type="Gene3D" id="3.40.50.300">
    <property type="entry name" value="P-loop containing nucleotide triphosphate hydrolases"/>
    <property type="match status" value="1"/>
</dbReference>
<keyword evidence="4" id="KW-1185">Reference proteome</keyword>
<dbReference type="STRING" id="241145.SAMN05660776_0220"/>
<dbReference type="InterPro" id="IPR025420">
    <property type="entry name" value="DUF4143"/>
</dbReference>
<accession>A0A1T5A607</accession>
<dbReference type="RefSeq" id="WP_079718857.1">
    <property type="nucleotide sequence ID" value="NZ_FUYY01000001.1"/>
</dbReference>
<evidence type="ECO:0008006" key="5">
    <source>
        <dbReference type="Google" id="ProtNLM"/>
    </source>
</evidence>
<dbReference type="AlphaFoldDB" id="A0A1T5A607"/>
<feature type="domain" description="AAA" evidence="1">
    <location>
        <begin position="20"/>
        <end position="153"/>
    </location>
</feature>
<proteinExistence type="predicted"/>
<evidence type="ECO:0000259" key="1">
    <source>
        <dbReference type="Pfam" id="PF13173"/>
    </source>
</evidence>
<feature type="domain" description="DUF4143" evidence="2">
    <location>
        <begin position="220"/>
        <end position="385"/>
    </location>
</feature>
<dbReference type="Pfam" id="PF13635">
    <property type="entry name" value="DUF4143"/>
    <property type="match status" value="1"/>
</dbReference>
<reference evidence="4" key="1">
    <citation type="submission" date="2017-02" db="EMBL/GenBank/DDBJ databases">
        <authorList>
            <person name="Varghese N."/>
            <person name="Submissions S."/>
        </authorList>
    </citation>
    <scope>NUCLEOTIDE SEQUENCE [LARGE SCALE GENOMIC DNA]</scope>
    <source>
        <strain evidence="4">DSM 23405</strain>
    </source>
</reference>
<dbReference type="EMBL" id="FUYY01000001">
    <property type="protein sequence ID" value="SKB30368.1"/>
    <property type="molecule type" value="Genomic_DNA"/>
</dbReference>
<dbReference type="PANTHER" id="PTHR33295">
    <property type="entry name" value="ATPASE"/>
    <property type="match status" value="1"/>
</dbReference>
<evidence type="ECO:0000313" key="3">
    <source>
        <dbReference type="EMBL" id="SKB30368.1"/>
    </source>
</evidence>
<dbReference type="Proteomes" id="UP000190230">
    <property type="component" value="Unassembled WGS sequence"/>
</dbReference>
<sequence length="457" mass="52787">MNFVRHISGHLKKWKENKDRKPLVIRGARQVGKTTLVNDFAKNYKNSIFLNLEKGADRRVFEEYDDVETIVEALFLTNNIPTKNINNTLLFIDEIQELPKAIQLLRYFYEDRPQLHVIAAGSLLEFAIKDVKSFPVGRIEYLYLYPLNFAEYLKAVDQKSAFEQLNSIPIKPFAYTALMDLFHRYAIIGGMPEVVKTDLKTKSLADLPKVYESIWGTYRDDVEKYTSNATERRVIKHVMEVAHLYVDERIKFQNFGNSNYRSREVGEAMRNLDDAKIIQLIYPTTDTENPIKSNLKKSPRLQFLDTGLINHALGIQAKMLGMEDLSNSFKGAIIPHLITQELISLNTITNAKPNFWVREKNQASSEVDLVYPYEDKVIPIEIKSGAKGTLKSLHQFMERANHPYAIRIYGGKFNIEEAKTTDGTPYLLMNLPYFLGTQLPKYIEYFVKNYSLTKELK</sequence>
<dbReference type="Pfam" id="PF13173">
    <property type="entry name" value="AAA_14"/>
    <property type="match status" value="1"/>
</dbReference>
<evidence type="ECO:0000313" key="4">
    <source>
        <dbReference type="Proteomes" id="UP000190230"/>
    </source>
</evidence>
<name>A0A1T5A607_9FLAO</name>
<dbReference type="OrthoDB" id="9801840at2"/>
<dbReference type="InterPro" id="IPR027417">
    <property type="entry name" value="P-loop_NTPase"/>
</dbReference>
<organism evidence="3 4">
    <name type="scientific">Salegentibacter holothuriorum</name>
    <dbReference type="NCBI Taxonomy" id="241145"/>
    <lineage>
        <taxon>Bacteria</taxon>
        <taxon>Pseudomonadati</taxon>
        <taxon>Bacteroidota</taxon>
        <taxon>Flavobacteriia</taxon>
        <taxon>Flavobacteriales</taxon>
        <taxon>Flavobacteriaceae</taxon>
        <taxon>Salegentibacter</taxon>
    </lineage>
</organism>
<dbReference type="PANTHER" id="PTHR33295:SF7">
    <property type="entry name" value="ATPASE"/>
    <property type="match status" value="1"/>
</dbReference>
<gene>
    <name evidence="3" type="ORF">SAMN05660776_0220</name>
</gene>
<dbReference type="SUPFAM" id="SSF52540">
    <property type="entry name" value="P-loop containing nucleoside triphosphate hydrolases"/>
    <property type="match status" value="1"/>
</dbReference>
<protein>
    <recommendedName>
        <fullName evidence="5">AAA+ ATPase domain-containing protein</fullName>
    </recommendedName>
</protein>
<evidence type="ECO:0000259" key="2">
    <source>
        <dbReference type="Pfam" id="PF13635"/>
    </source>
</evidence>